<dbReference type="InterPro" id="IPR050491">
    <property type="entry name" value="AmpC-like"/>
</dbReference>
<dbReference type="Gene3D" id="3.40.710.10">
    <property type="entry name" value="DD-peptidase/beta-lactamase superfamily"/>
    <property type="match status" value="1"/>
</dbReference>
<name>A0ABP8L470_9MICO</name>
<dbReference type="RefSeq" id="WP_345215822.1">
    <property type="nucleotide sequence ID" value="NZ_BAABGN010000007.1"/>
</dbReference>
<feature type="chain" id="PRO_5045749259" evidence="1">
    <location>
        <begin position="27"/>
        <end position="424"/>
    </location>
</feature>
<dbReference type="SUPFAM" id="SSF56601">
    <property type="entry name" value="beta-lactamase/transpeptidase-like"/>
    <property type="match status" value="1"/>
</dbReference>
<accession>A0ABP8L470</accession>
<feature type="domain" description="Beta-lactamase-related" evidence="2">
    <location>
        <begin position="79"/>
        <end position="381"/>
    </location>
</feature>
<dbReference type="PANTHER" id="PTHR46825:SF7">
    <property type="entry name" value="D-ALANYL-D-ALANINE CARBOXYPEPTIDASE"/>
    <property type="match status" value="1"/>
</dbReference>
<comment type="caution">
    <text evidence="3">The sequence shown here is derived from an EMBL/GenBank/DDBJ whole genome shotgun (WGS) entry which is preliminary data.</text>
</comment>
<organism evidence="3 4">
    <name type="scientific">Georgenia halophila</name>
    <dbReference type="NCBI Taxonomy" id="620889"/>
    <lineage>
        <taxon>Bacteria</taxon>
        <taxon>Bacillati</taxon>
        <taxon>Actinomycetota</taxon>
        <taxon>Actinomycetes</taxon>
        <taxon>Micrococcales</taxon>
        <taxon>Bogoriellaceae</taxon>
        <taxon>Georgenia</taxon>
    </lineage>
</organism>
<protein>
    <submittedName>
        <fullName evidence="3">Serine hydrolase domain-containing protein</fullName>
    </submittedName>
</protein>
<dbReference type="PANTHER" id="PTHR46825">
    <property type="entry name" value="D-ALANYL-D-ALANINE-CARBOXYPEPTIDASE/ENDOPEPTIDASE AMPH"/>
    <property type="match status" value="1"/>
</dbReference>
<evidence type="ECO:0000313" key="4">
    <source>
        <dbReference type="Proteomes" id="UP001500622"/>
    </source>
</evidence>
<dbReference type="Pfam" id="PF00144">
    <property type="entry name" value="Beta-lactamase"/>
    <property type="match status" value="1"/>
</dbReference>
<evidence type="ECO:0000256" key="1">
    <source>
        <dbReference type="SAM" id="SignalP"/>
    </source>
</evidence>
<dbReference type="InterPro" id="IPR001466">
    <property type="entry name" value="Beta-lactam-related"/>
</dbReference>
<dbReference type="EMBL" id="BAABGN010000007">
    <property type="protein sequence ID" value="GAA4422468.1"/>
    <property type="molecule type" value="Genomic_DNA"/>
</dbReference>
<dbReference type="GO" id="GO:0016787">
    <property type="term" value="F:hydrolase activity"/>
    <property type="evidence" value="ECO:0007669"/>
    <property type="project" value="UniProtKB-KW"/>
</dbReference>
<evidence type="ECO:0000259" key="2">
    <source>
        <dbReference type="Pfam" id="PF00144"/>
    </source>
</evidence>
<keyword evidence="3" id="KW-0378">Hydrolase</keyword>
<sequence length="424" mass="44881">MFRTARRTALMTTVAVLAVPAATATAAPDETTAVDRLGDDPTELSRLVADAAAEAAARQQGGRAMRAPDSQQTLTAGLDAAVSGLVEGGAVGVTARVETPETVWRGADGDRELDHAPPAHPQDRFRVGSITKSMVAALVMQEVERGTWTLETSVEEVLPGVLPDGVTIGQLLSHRSGAPDFVTPAILERVSDPSSVEQFFDALEQDYTDPELVEAARSLPWLFEPGTDFTYSNTGYVVLGMMLEEVTGRSVESLLEDRVFAPASMRHTELPDEPGTKGPFLVGAAYTGAQGEGWYNLDAQDPSLFSSAGAVTSTTEDLEDFTAALVTGDLVDPALVEQMLTPRSVESLEYGLGVYRVPDPCEPGEYLYGHDGATFGTLAITLTSADGERQVAAGITGRNVSADPEALYDINDLLVPMLLATCSS</sequence>
<evidence type="ECO:0000313" key="3">
    <source>
        <dbReference type="EMBL" id="GAA4422468.1"/>
    </source>
</evidence>
<dbReference type="InterPro" id="IPR012338">
    <property type="entry name" value="Beta-lactam/transpept-like"/>
</dbReference>
<reference evidence="4" key="1">
    <citation type="journal article" date="2019" name="Int. J. Syst. Evol. Microbiol.">
        <title>The Global Catalogue of Microorganisms (GCM) 10K type strain sequencing project: providing services to taxonomists for standard genome sequencing and annotation.</title>
        <authorList>
            <consortium name="The Broad Institute Genomics Platform"/>
            <consortium name="The Broad Institute Genome Sequencing Center for Infectious Disease"/>
            <person name="Wu L."/>
            <person name="Ma J."/>
        </authorList>
    </citation>
    <scope>NUCLEOTIDE SEQUENCE [LARGE SCALE GENOMIC DNA]</scope>
    <source>
        <strain evidence="4">JCM 17810</strain>
    </source>
</reference>
<proteinExistence type="predicted"/>
<gene>
    <name evidence="3" type="ORF">GCM10023169_16980</name>
</gene>
<feature type="signal peptide" evidence="1">
    <location>
        <begin position="1"/>
        <end position="26"/>
    </location>
</feature>
<keyword evidence="1" id="KW-0732">Signal</keyword>
<dbReference type="Proteomes" id="UP001500622">
    <property type="component" value="Unassembled WGS sequence"/>
</dbReference>
<keyword evidence="4" id="KW-1185">Reference proteome</keyword>